<dbReference type="NCBIfam" id="TIGR02595">
    <property type="entry name" value="PEP_CTERM"/>
    <property type="match status" value="1"/>
</dbReference>
<dbReference type="Pfam" id="PF07589">
    <property type="entry name" value="PEP-CTERM"/>
    <property type="match status" value="1"/>
</dbReference>
<dbReference type="InterPro" id="IPR013823">
    <property type="entry name" value="Ribosomal_bL12_C"/>
</dbReference>
<dbReference type="PANTHER" id="PTHR45987:SF4">
    <property type="entry name" value="LARGE RIBOSOMAL SUBUNIT PROTEIN BL12M"/>
    <property type="match status" value="1"/>
</dbReference>
<dbReference type="SUPFAM" id="SSF54736">
    <property type="entry name" value="ClpS-like"/>
    <property type="match status" value="2"/>
</dbReference>
<accession>A0ABQ3G2G9</accession>
<comment type="caution">
    <text evidence="5">The sequence shown here is derived from an EMBL/GenBank/DDBJ whole genome shotgun (WGS) entry which is preliminary data.</text>
</comment>
<feature type="domain" description="Large ribosomal subunit protein bL12 C-terminal" evidence="3">
    <location>
        <begin position="181"/>
        <end position="246"/>
    </location>
</feature>
<name>A0ABQ3G2G9_9BURK</name>
<dbReference type="InterPro" id="IPR013424">
    <property type="entry name" value="Ice-binding_C"/>
</dbReference>
<organism evidence="5 6">
    <name type="scientific">Pseudorhodoferax aquiterrae</name>
    <dbReference type="NCBI Taxonomy" id="747304"/>
    <lineage>
        <taxon>Bacteria</taxon>
        <taxon>Pseudomonadati</taxon>
        <taxon>Pseudomonadota</taxon>
        <taxon>Betaproteobacteria</taxon>
        <taxon>Burkholderiales</taxon>
        <taxon>Comamonadaceae</taxon>
    </lineage>
</organism>
<dbReference type="EMBL" id="BMYK01000008">
    <property type="protein sequence ID" value="GHC85358.1"/>
    <property type="molecule type" value="Genomic_DNA"/>
</dbReference>
<dbReference type="Pfam" id="PF00542">
    <property type="entry name" value="Ribosomal_L12"/>
    <property type="match status" value="2"/>
</dbReference>
<dbReference type="InterPro" id="IPR014719">
    <property type="entry name" value="Ribosomal_bL12_C/ClpS-like"/>
</dbReference>
<evidence type="ECO:0000256" key="2">
    <source>
        <dbReference type="ARBA" id="ARBA00023274"/>
    </source>
</evidence>
<keyword evidence="6" id="KW-1185">Reference proteome</keyword>
<evidence type="ECO:0000313" key="6">
    <source>
        <dbReference type="Proteomes" id="UP000626210"/>
    </source>
</evidence>
<evidence type="ECO:0000256" key="1">
    <source>
        <dbReference type="ARBA" id="ARBA00022980"/>
    </source>
</evidence>
<gene>
    <name evidence="5" type="ORF">GCM10007320_30270</name>
</gene>
<dbReference type="InterPro" id="IPR000206">
    <property type="entry name" value="Ribosomal_bL12"/>
</dbReference>
<protein>
    <recommendedName>
        <fullName evidence="7">Secreted protein with PEP-CTERM sorting signal</fullName>
    </recommendedName>
</protein>
<reference evidence="6" key="1">
    <citation type="journal article" date="2019" name="Int. J. Syst. Evol. Microbiol.">
        <title>The Global Catalogue of Microorganisms (GCM) 10K type strain sequencing project: providing services to taxonomists for standard genome sequencing and annotation.</title>
        <authorList>
            <consortium name="The Broad Institute Genomics Platform"/>
            <consortium name="The Broad Institute Genome Sequencing Center for Infectious Disease"/>
            <person name="Wu L."/>
            <person name="Ma J."/>
        </authorList>
    </citation>
    <scope>NUCLEOTIDE SEQUENCE [LARGE SCALE GENOMIC DNA]</scope>
    <source>
        <strain evidence="6">KCTC 23314</strain>
    </source>
</reference>
<dbReference type="Proteomes" id="UP000626210">
    <property type="component" value="Unassembled WGS sequence"/>
</dbReference>
<dbReference type="PANTHER" id="PTHR45987">
    <property type="entry name" value="39S RIBOSOMAL PROTEIN L12"/>
    <property type="match status" value="1"/>
</dbReference>
<keyword evidence="1" id="KW-0689">Ribosomal protein</keyword>
<feature type="domain" description="Large ribosomal subunit protein bL12 C-terminal" evidence="3">
    <location>
        <begin position="91"/>
        <end position="155"/>
    </location>
</feature>
<evidence type="ECO:0000259" key="3">
    <source>
        <dbReference type="Pfam" id="PF00542"/>
    </source>
</evidence>
<evidence type="ECO:0000313" key="5">
    <source>
        <dbReference type="EMBL" id="GHC85358.1"/>
    </source>
</evidence>
<dbReference type="Gene3D" id="3.30.1390.10">
    <property type="match status" value="2"/>
</dbReference>
<proteinExistence type="predicted"/>
<evidence type="ECO:0008006" key="7">
    <source>
        <dbReference type="Google" id="ProtNLM"/>
    </source>
</evidence>
<feature type="domain" description="Ice-binding protein C-terminal" evidence="4">
    <location>
        <begin position="335"/>
        <end position="353"/>
    </location>
</feature>
<sequence>MVLAGPWQTAQAEPVVFHKATDNGTNDASGRFTAALNPGSGASQGVLQLVTGAGPGSRITGLYVQDGTGVVARDSVSGGALARLSETQLHEVVLTSPGANKLAVIKALSDALAISLAEAKTLVDSAPSVVRSASTPAGNAQLKQALEDAGAQVALSSRQNPSVPVGANLGVAMLGAAPTGYDVVLTAAGPSKLNVIKTLQDLTNLSLTQAKQLVDDAPSVLLASAGPDQAAAMRQALEQVGATVALAPVDGTPGQGAIALPAGSAGIAPDFSFAFAYDDPDAAPTLQLTLGLDGLFADLLQAWQDGRFLLGLRVTDGSGASDLYLAADNGPPAEVPEPSTAALLGLALLGVLRGARAGRGGRPILVA</sequence>
<keyword evidence="2" id="KW-0687">Ribonucleoprotein</keyword>
<evidence type="ECO:0000259" key="4">
    <source>
        <dbReference type="Pfam" id="PF07589"/>
    </source>
</evidence>